<proteinExistence type="predicted"/>
<reference evidence="10" key="1">
    <citation type="journal article" date="2019" name="Int. J. Syst. Evol. Microbiol.">
        <title>The Global Catalogue of Microorganisms (GCM) 10K type strain sequencing project: providing services to taxonomists for standard genome sequencing and annotation.</title>
        <authorList>
            <consortium name="The Broad Institute Genomics Platform"/>
            <consortium name="The Broad Institute Genome Sequencing Center for Infectious Disease"/>
            <person name="Wu L."/>
            <person name="Ma J."/>
        </authorList>
    </citation>
    <scope>NUCLEOTIDE SEQUENCE [LARGE SCALE GENOMIC DNA]</scope>
    <source>
        <strain evidence="10">CCUG 71848</strain>
    </source>
</reference>
<evidence type="ECO:0000256" key="5">
    <source>
        <dbReference type="ARBA" id="ARBA00023088"/>
    </source>
</evidence>
<feature type="compositionally biased region" description="Basic residues" evidence="6">
    <location>
        <begin position="499"/>
        <end position="534"/>
    </location>
</feature>
<keyword evidence="3 7" id="KW-0732">Signal</keyword>
<name>A0ABW3PCF7_9LACO</name>
<sequence>MKKIVLFSVSLMSLAMPTVIHAADQSEKSVDVKISLRQWVKNPDGKGFSTSSMGTYQGKAYLDKDGDYEPVLKPIDGYKLINPKIDKPIRGTVKSGFTVTYVACKPDPGSSEIAKQAGQSASQSTSDQLLTLPSLTTSAGEGKGQAGDQQSEVKIMPASDSKPASLQPPISREQPSDNKRTNSPKDSVLQETKASQQPLPSKQSSDVTNLTNQSKGQSISDQITTHASSTSSEKSRKNPAGGQQSEIKPMTGLVDKVTLTQSSTSMKRPSDVKETGLSQPSALLESGISSQPLKPIQTVTNELVPTIPILKKDESQGQSELPGSHKRLADREASQPVLTKVCGVNENGEPLFEKTVDRDQLATIYRQGSEVYGYDWQRTTYDRARSCYLLQYQRKTIPVTIIGVDQAGKRLESHQVFGKFGREVTCQAVPIQGYQPVIASKQISLSTPEPQTVEMLYFKNEAPKPVSTRAVDQALSTTNNVPASLSNSESKPIEQATTHHVKKSKTQLKKSKHSKHAKKSKRHAGKKKGIHQAKKGANSATTSLSKPKASSKPATSVSKKQSSNQQTSRQLPQTGESDSKKGMIVGLGLLLGLLFPIVKKKI</sequence>
<organism evidence="9 10">
    <name type="scientific">Lentilactobacillus raoultii</name>
    <dbReference type="NCBI Taxonomy" id="1987503"/>
    <lineage>
        <taxon>Bacteria</taxon>
        <taxon>Bacillati</taxon>
        <taxon>Bacillota</taxon>
        <taxon>Bacilli</taxon>
        <taxon>Lactobacillales</taxon>
        <taxon>Lactobacillaceae</taxon>
        <taxon>Lentilactobacillus</taxon>
    </lineage>
</organism>
<evidence type="ECO:0000256" key="6">
    <source>
        <dbReference type="SAM" id="MobiDB-lite"/>
    </source>
</evidence>
<dbReference type="Pfam" id="PF06458">
    <property type="entry name" value="MucBP"/>
    <property type="match status" value="1"/>
</dbReference>
<comment type="caution">
    <text evidence="9">The sequence shown here is derived from an EMBL/GenBank/DDBJ whole genome shotgun (WGS) entry which is preliminary data.</text>
</comment>
<accession>A0ABW3PCF7</accession>
<keyword evidence="4" id="KW-0677">Repeat</keyword>
<feature type="signal peptide" evidence="7">
    <location>
        <begin position="1"/>
        <end position="22"/>
    </location>
</feature>
<evidence type="ECO:0000256" key="7">
    <source>
        <dbReference type="SAM" id="SignalP"/>
    </source>
</evidence>
<dbReference type="PROSITE" id="PS50847">
    <property type="entry name" value="GRAM_POS_ANCHORING"/>
    <property type="match status" value="1"/>
</dbReference>
<evidence type="ECO:0000256" key="3">
    <source>
        <dbReference type="ARBA" id="ARBA00022729"/>
    </source>
</evidence>
<evidence type="ECO:0000256" key="4">
    <source>
        <dbReference type="ARBA" id="ARBA00022737"/>
    </source>
</evidence>
<feature type="compositionally biased region" description="Polar residues" evidence="6">
    <location>
        <begin position="478"/>
        <end position="498"/>
    </location>
</feature>
<keyword evidence="2" id="KW-0964">Secreted</keyword>
<keyword evidence="1" id="KW-0134">Cell wall</keyword>
<feature type="region of interest" description="Disordered" evidence="6">
    <location>
        <begin position="311"/>
        <end position="332"/>
    </location>
</feature>
<evidence type="ECO:0000313" key="10">
    <source>
        <dbReference type="Proteomes" id="UP001597156"/>
    </source>
</evidence>
<feature type="chain" id="PRO_5046912051" evidence="7">
    <location>
        <begin position="23"/>
        <end position="602"/>
    </location>
</feature>
<evidence type="ECO:0000313" key="9">
    <source>
        <dbReference type="EMBL" id="MFD1123939.1"/>
    </source>
</evidence>
<evidence type="ECO:0000256" key="2">
    <source>
        <dbReference type="ARBA" id="ARBA00022525"/>
    </source>
</evidence>
<gene>
    <name evidence="9" type="ORF">ACFQ22_00985</name>
</gene>
<dbReference type="Pfam" id="PF00746">
    <property type="entry name" value="Gram_pos_anchor"/>
    <property type="match status" value="1"/>
</dbReference>
<evidence type="ECO:0000256" key="1">
    <source>
        <dbReference type="ARBA" id="ARBA00022512"/>
    </source>
</evidence>
<dbReference type="RefSeq" id="WP_121979205.1">
    <property type="nucleotide sequence ID" value="NZ_JBHTLH010000004.1"/>
</dbReference>
<feature type="domain" description="Gram-positive cocci surface proteins LPxTG" evidence="8">
    <location>
        <begin position="571"/>
        <end position="602"/>
    </location>
</feature>
<dbReference type="EMBL" id="JBHTLH010000004">
    <property type="protein sequence ID" value="MFD1123939.1"/>
    <property type="molecule type" value="Genomic_DNA"/>
</dbReference>
<evidence type="ECO:0000259" key="8">
    <source>
        <dbReference type="PROSITE" id="PS50847"/>
    </source>
</evidence>
<feature type="region of interest" description="Disordered" evidence="6">
    <location>
        <begin position="158"/>
        <end position="253"/>
    </location>
</feature>
<feature type="compositionally biased region" description="Low complexity" evidence="6">
    <location>
        <begin position="539"/>
        <end position="560"/>
    </location>
</feature>
<keyword evidence="5" id="KW-0572">Peptidoglycan-anchor</keyword>
<keyword evidence="10" id="KW-1185">Reference proteome</keyword>
<dbReference type="Proteomes" id="UP001597156">
    <property type="component" value="Unassembled WGS sequence"/>
</dbReference>
<feature type="compositionally biased region" description="Polar residues" evidence="6">
    <location>
        <begin position="561"/>
        <end position="576"/>
    </location>
</feature>
<protein>
    <submittedName>
        <fullName evidence="9">MucBP domain-containing protein</fullName>
    </submittedName>
</protein>
<dbReference type="InterPro" id="IPR009459">
    <property type="entry name" value="MucBP_dom"/>
</dbReference>
<dbReference type="NCBIfam" id="TIGR01167">
    <property type="entry name" value="LPXTG_anchor"/>
    <property type="match status" value="1"/>
</dbReference>
<dbReference type="InterPro" id="IPR019931">
    <property type="entry name" value="LPXTG_anchor"/>
</dbReference>
<feature type="region of interest" description="Disordered" evidence="6">
    <location>
        <begin position="478"/>
        <end position="580"/>
    </location>
</feature>
<feature type="compositionally biased region" description="Polar residues" evidence="6">
    <location>
        <begin position="189"/>
        <end position="232"/>
    </location>
</feature>